<keyword evidence="2" id="KW-0813">Transport</keyword>
<protein>
    <submittedName>
        <fullName evidence="6">Peptide/nickel transport system ATP-binding protein/peptide/nickel transport system ATP-binding protein</fullName>
    </submittedName>
</protein>
<dbReference type="PROSITE" id="PS00211">
    <property type="entry name" value="ABC_TRANSPORTER_1"/>
    <property type="match status" value="2"/>
</dbReference>
<dbReference type="Pfam" id="PF00005">
    <property type="entry name" value="ABC_tran"/>
    <property type="match status" value="2"/>
</dbReference>
<dbReference type="GO" id="GO:0015833">
    <property type="term" value="P:peptide transport"/>
    <property type="evidence" value="ECO:0007669"/>
    <property type="project" value="InterPro"/>
</dbReference>
<proteinExistence type="inferred from homology"/>
<accession>A0A543FVR0</accession>
<dbReference type="NCBIfam" id="NF007739">
    <property type="entry name" value="PRK10419.1"/>
    <property type="match status" value="2"/>
</dbReference>
<keyword evidence="4 6" id="KW-0067">ATP-binding</keyword>
<evidence type="ECO:0000256" key="4">
    <source>
        <dbReference type="ARBA" id="ARBA00022840"/>
    </source>
</evidence>
<dbReference type="GO" id="GO:0055085">
    <property type="term" value="P:transmembrane transport"/>
    <property type="evidence" value="ECO:0007669"/>
    <property type="project" value="UniProtKB-ARBA"/>
</dbReference>
<dbReference type="OrthoDB" id="3169708at2"/>
<keyword evidence="3" id="KW-0547">Nucleotide-binding</keyword>
<dbReference type="SMART" id="SM00382">
    <property type="entry name" value="AAA"/>
    <property type="match status" value="2"/>
</dbReference>
<dbReference type="RefSeq" id="WP_142104642.1">
    <property type="nucleotide sequence ID" value="NZ_VFPH01000002.1"/>
</dbReference>
<dbReference type="InterPro" id="IPR013563">
    <property type="entry name" value="Oligopep_ABC_C"/>
</dbReference>
<dbReference type="PANTHER" id="PTHR43776">
    <property type="entry name" value="TRANSPORT ATP-BINDING PROTEIN"/>
    <property type="match status" value="1"/>
</dbReference>
<dbReference type="EMBL" id="VFPH01000002">
    <property type="protein sequence ID" value="TQM37889.1"/>
    <property type="molecule type" value="Genomic_DNA"/>
</dbReference>
<evidence type="ECO:0000259" key="5">
    <source>
        <dbReference type="PROSITE" id="PS50893"/>
    </source>
</evidence>
<dbReference type="InterPro" id="IPR050319">
    <property type="entry name" value="ABC_transp_ATP-bind"/>
</dbReference>
<organism evidence="6 7">
    <name type="scientific">Pseudonocardia cypriaca</name>
    <dbReference type="NCBI Taxonomy" id="882449"/>
    <lineage>
        <taxon>Bacteria</taxon>
        <taxon>Bacillati</taxon>
        <taxon>Actinomycetota</taxon>
        <taxon>Actinomycetes</taxon>
        <taxon>Pseudonocardiales</taxon>
        <taxon>Pseudonocardiaceae</taxon>
        <taxon>Pseudonocardia</taxon>
    </lineage>
</organism>
<gene>
    <name evidence="6" type="ORF">FB388_5108</name>
</gene>
<name>A0A543FVR0_9PSEU</name>
<dbReference type="InterPro" id="IPR003439">
    <property type="entry name" value="ABC_transporter-like_ATP-bd"/>
</dbReference>
<dbReference type="GO" id="GO:0016887">
    <property type="term" value="F:ATP hydrolysis activity"/>
    <property type="evidence" value="ECO:0007669"/>
    <property type="project" value="InterPro"/>
</dbReference>
<keyword evidence="7" id="KW-1185">Reference proteome</keyword>
<evidence type="ECO:0000313" key="7">
    <source>
        <dbReference type="Proteomes" id="UP000319818"/>
    </source>
</evidence>
<dbReference type="AlphaFoldDB" id="A0A543FVR0"/>
<evidence type="ECO:0000256" key="2">
    <source>
        <dbReference type="ARBA" id="ARBA00022448"/>
    </source>
</evidence>
<dbReference type="Gene3D" id="3.40.50.300">
    <property type="entry name" value="P-loop containing nucleotide triphosphate hydrolases"/>
    <property type="match status" value="2"/>
</dbReference>
<dbReference type="Pfam" id="PF08352">
    <property type="entry name" value="oligo_HPY"/>
    <property type="match status" value="2"/>
</dbReference>
<comment type="caution">
    <text evidence="6">The sequence shown here is derived from an EMBL/GenBank/DDBJ whole genome shotgun (WGS) entry which is preliminary data.</text>
</comment>
<dbReference type="PROSITE" id="PS50893">
    <property type="entry name" value="ABC_TRANSPORTER_2"/>
    <property type="match status" value="2"/>
</dbReference>
<dbReference type="GO" id="GO:0005524">
    <property type="term" value="F:ATP binding"/>
    <property type="evidence" value="ECO:0007669"/>
    <property type="project" value="UniProtKB-KW"/>
</dbReference>
<dbReference type="Proteomes" id="UP000319818">
    <property type="component" value="Unassembled WGS sequence"/>
</dbReference>
<evidence type="ECO:0000313" key="6">
    <source>
        <dbReference type="EMBL" id="TQM37889.1"/>
    </source>
</evidence>
<comment type="similarity">
    <text evidence="1">Belongs to the ABC transporter superfamily.</text>
</comment>
<dbReference type="InterPro" id="IPR027417">
    <property type="entry name" value="P-loop_NTPase"/>
</dbReference>
<evidence type="ECO:0000256" key="1">
    <source>
        <dbReference type="ARBA" id="ARBA00005417"/>
    </source>
</evidence>
<reference evidence="6 7" key="1">
    <citation type="submission" date="2019-06" db="EMBL/GenBank/DDBJ databases">
        <title>Sequencing the genomes of 1000 actinobacteria strains.</title>
        <authorList>
            <person name="Klenk H.-P."/>
        </authorList>
    </citation>
    <scope>NUCLEOTIDE SEQUENCE [LARGE SCALE GENOMIC DNA]</scope>
    <source>
        <strain evidence="6 7">DSM 45511</strain>
    </source>
</reference>
<evidence type="ECO:0000256" key="3">
    <source>
        <dbReference type="ARBA" id="ARBA00022741"/>
    </source>
</evidence>
<sequence length="539" mass="57410">MKPLLEYRDLTVSYRTARGVEPAVRGVSLTLGSGETLGLAGESGCGKSTLALAALRLLPRTAQVGGQVLVRGTDVGALSWGRLRALRWADAAIVFQGAMHSLNPVQRISAQIAEPIRLHEPGATGVEKRVADLLEQVDLPAARASAYPHELSGGQRQRVMIAMALACAPDLVIADEPTTALDVVVQKQVLDLLAALVAERGIGLMLISHDLSVLAATCRRVAVMQDGVVVESGPSEQLLRRPTHPHARALAAAFPAVGDPASRKVEPGAPDDGPVLAAERLTVDFPLRGGGTLRAVDDVSLELRPREVVALVGQSGSGKTTLARCLLGLQRPTAGEVRYDGRPLPRSGRDLREYRRHVQLVLQDPTGALNPRHSVHEAVAEGVRVHRLPGDERELVDAALEQAELRPPDRYRHALPGELSGGQRQRVVIAGALALTPRFLVADEPVASLDASVRGEILALLLRLRSDPGLGALVITHDLGLAWTIADRVVVLHQGRVVEAGPTEQVLLEPRHDYTKLLLSALPASPGPRWVSPNSISGS</sequence>
<dbReference type="InterPro" id="IPR003593">
    <property type="entry name" value="AAA+_ATPase"/>
</dbReference>
<dbReference type="SUPFAM" id="SSF52540">
    <property type="entry name" value="P-loop containing nucleoside triphosphate hydrolases"/>
    <property type="match status" value="2"/>
</dbReference>
<feature type="domain" description="ABC transporter" evidence="5">
    <location>
        <begin position="276"/>
        <end position="519"/>
    </location>
</feature>
<dbReference type="PANTHER" id="PTHR43776:SF7">
    <property type="entry name" value="D,D-DIPEPTIDE TRANSPORT ATP-BINDING PROTEIN DDPF-RELATED"/>
    <property type="match status" value="1"/>
</dbReference>
<feature type="domain" description="ABC transporter" evidence="5">
    <location>
        <begin position="5"/>
        <end position="251"/>
    </location>
</feature>
<dbReference type="CDD" id="cd03257">
    <property type="entry name" value="ABC_NikE_OppD_transporters"/>
    <property type="match status" value="2"/>
</dbReference>
<dbReference type="InterPro" id="IPR017871">
    <property type="entry name" value="ABC_transporter-like_CS"/>
</dbReference>